<dbReference type="Proteomes" id="UP001183817">
    <property type="component" value="Unassembled WGS sequence"/>
</dbReference>
<dbReference type="InterPro" id="IPR013216">
    <property type="entry name" value="Methyltransf_11"/>
</dbReference>
<evidence type="ECO:0000259" key="2">
    <source>
        <dbReference type="Pfam" id="PF08241"/>
    </source>
</evidence>
<dbReference type="InterPro" id="IPR029063">
    <property type="entry name" value="SAM-dependent_MTases_sf"/>
</dbReference>
<keyword evidence="3" id="KW-0830">Ubiquinone</keyword>
<dbReference type="PANTHER" id="PTHR44068:SF11">
    <property type="entry name" value="GERANYL DIPHOSPHATE 2-C-METHYLTRANSFERASE"/>
    <property type="match status" value="1"/>
</dbReference>
<comment type="caution">
    <text evidence="3">The sequence shown here is derived from an EMBL/GenBank/DDBJ whole genome shotgun (WGS) entry which is preliminary data.</text>
</comment>
<feature type="domain" description="Methyltransferase type 11" evidence="2">
    <location>
        <begin position="69"/>
        <end position="165"/>
    </location>
</feature>
<protein>
    <submittedName>
        <fullName evidence="3">Ubiquinone/menaquinone biosynthesis C-methylase UbiE</fullName>
    </submittedName>
</protein>
<accession>A0ABU2BN04</accession>
<name>A0ABU2BN04_9MICC</name>
<organism evidence="3 4">
    <name type="scientific">Paeniglutamicibacter sulfureus</name>
    <dbReference type="NCBI Taxonomy" id="43666"/>
    <lineage>
        <taxon>Bacteria</taxon>
        <taxon>Bacillati</taxon>
        <taxon>Actinomycetota</taxon>
        <taxon>Actinomycetes</taxon>
        <taxon>Micrococcales</taxon>
        <taxon>Micrococcaceae</taxon>
        <taxon>Paeniglutamicibacter</taxon>
    </lineage>
</organism>
<proteinExistence type="predicted"/>
<dbReference type="RefSeq" id="WP_310292739.1">
    <property type="nucleotide sequence ID" value="NZ_BAAAWO010000001.1"/>
</dbReference>
<dbReference type="Pfam" id="PF08241">
    <property type="entry name" value="Methyltransf_11"/>
    <property type="match status" value="1"/>
</dbReference>
<dbReference type="CDD" id="cd02440">
    <property type="entry name" value="AdoMet_MTases"/>
    <property type="match status" value="1"/>
</dbReference>
<dbReference type="Gene3D" id="3.40.50.150">
    <property type="entry name" value="Vaccinia Virus protein VP39"/>
    <property type="match status" value="1"/>
</dbReference>
<evidence type="ECO:0000313" key="4">
    <source>
        <dbReference type="Proteomes" id="UP001183817"/>
    </source>
</evidence>
<dbReference type="EMBL" id="JAVDYI010000001">
    <property type="protein sequence ID" value="MDR7360035.1"/>
    <property type="molecule type" value="Genomic_DNA"/>
</dbReference>
<dbReference type="PANTHER" id="PTHR44068">
    <property type="entry name" value="ZGC:194242"/>
    <property type="match status" value="1"/>
</dbReference>
<reference evidence="3 4" key="1">
    <citation type="submission" date="2023-07" db="EMBL/GenBank/DDBJ databases">
        <title>Sequencing the genomes of 1000 actinobacteria strains.</title>
        <authorList>
            <person name="Klenk H.-P."/>
        </authorList>
    </citation>
    <scope>NUCLEOTIDE SEQUENCE [LARGE SCALE GENOMIC DNA]</scope>
    <source>
        <strain evidence="3 4">DSM 20167</strain>
    </source>
</reference>
<sequence>MSDTEQSISRYTTGNLRERLHAALRDSGLEPEVLQPEELGEADHLHTGGRAATAAVAQAAGIGLGTRVLDVGSGIGGPARYFAHLGAVVTGVDVTEEFVVLARELDAACAMAGSITMLVAPGHKTGLPAGSFDAATILHVGMNVADKPAVFAEVHRLLRPGGVFAVYDLMGTNTVGYPMPWADAASASYVETEEGYLDQLRAAGFIITENTDRGAAVLKHMADADAASRRSPSPLAAPILLGADPADRMGNLVAAVKSGALVPRLMVAVRHV</sequence>
<gene>
    <name evidence="3" type="ORF">J2S64_003726</name>
</gene>
<keyword evidence="1" id="KW-0808">Transferase</keyword>
<evidence type="ECO:0000313" key="3">
    <source>
        <dbReference type="EMBL" id="MDR7360035.1"/>
    </source>
</evidence>
<dbReference type="SUPFAM" id="SSF53335">
    <property type="entry name" value="S-adenosyl-L-methionine-dependent methyltransferases"/>
    <property type="match status" value="1"/>
</dbReference>
<evidence type="ECO:0000256" key="1">
    <source>
        <dbReference type="ARBA" id="ARBA00022679"/>
    </source>
</evidence>
<keyword evidence="4" id="KW-1185">Reference proteome</keyword>
<dbReference type="InterPro" id="IPR050447">
    <property type="entry name" value="Erg6_SMT_methyltransf"/>
</dbReference>